<evidence type="ECO:0000256" key="9">
    <source>
        <dbReference type="ARBA" id="ARBA00032024"/>
    </source>
</evidence>
<keyword evidence="8 11" id="KW-0560">Oxidoreductase</keyword>
<comment type="function">
    <text evidence="1 11">Catalyzes the NADPH-dependent reduction of ketopantoate into pantoic acid.</text>
</comment>
<evidence type="ECO:0000256" key="1">
    <source>
        <dbReference type="ARBA" id="ARBA00002919"/>
    </source>
</evidence>
<protein>
    <recommendedName>
        <fullName evidence="5 11">2-dehydropantoate 2-reductase</fullName>
        <ecNumber evidence="4 11">1.1.1.169</ecNumber>
    </recommendedName>
    <alternativeName>
        <fullName evidence="9 11">Ketopantoate reductase</fullName>
    </alternativeName>
</protein>
<dbReference type="Gene3D" id="1.10.1040.10">
    <property type="entry name" value="N-(1-d-carboxylethyl)-l-norvaline Dehydrogenase, domain 2"/>
    <property type="match status" value="1"/>
</dbReference>
<gene>
    <name evidence="14" type="ORF">C8P66_10951</name>
</gene>
<dbReference type="Gene3D" id="3.40.50.720">
    <property type="entry name" value="NAD(P)-binding Rossmann-like Domain"/>
    <property type="match status" value="1"/>
</dbReference>
<dbReference type="PANTHER" id="PTHR21708">
    <property type="entry name" value="PROBABLE 2-DEHYDROPANTOATE 2-REDUCTASE"/>
    <property type="match status" value="1"/>
</dbReference>
<keyword evidence="7 11" id="KW-0521">NADP</keyword>
<dbReference type="OrthoDB" id="247668at2"/>
<evidence type="ECO:0000256" key="10">
    <source>
        <dbReference type="ARBA" id="ARBA00048793"/>
    </source>
</evidence>
<evidence type="ECO:0000256" key="2">
    <source>
        <dbReference type="ARBA" id="ARBA00004994"/>
    </source>
</evidence>
<dbReference type="NCBIfam" id="TIGR00745">
    <property type="entry name" value="apbA_panE"/>
    <property type="match status" value="1"/>
</dbReference>
<keyword evidence="15" id="KW-1185">Reference proteome</keyword>
<dbReference type="PANTHER" id="PTHR21708:SF26">
    <property type="entry name" value="2-DEHYDROPANTOATE 2-REDUCTASE"/>
    <property type="match status" value="1"/>
</dbReference>
<dbReference type="SUPFAM" id="SSF48179">
    <property type="entry name" value="6-phosphogluconate dehydrogenase C-terminal domain-like"/>
    <property type="match status" value="1"/>
</dbReference>
<dbReference type="GO" id="GO:0008677">
    <property type="term" value="F:2-dehydropantoate 2-reductase activity"/>
    <property type="evidence" value="ECO:0007669"/>
    <property type="project" value="UniProtKB-EC"/>
</dbReference>
<evidence type="ECO:0000256" key="6">
    <source>
        <dbReference type="ARBA" id="ARBA00022655"/>
    </source>
</evidence>
<reference evidence="14 15" key="1">
    <citation type="submission" date="2018-06" db="EMBL/GenBank/DDBJ databases">
        <title>Genomic Encyclopedia of Archaeal and Bacterial Type Strains, Phase II (KMG-II): from individual species to whole genera.</title>
        <authorList>
            <person name="Goeker M."/>
        </authorList>
    </citation>
    <scope>NUCLEOTIDE SEQUENCE [LARGE SCALE GENOMIC DNA]</scope>
    <source>
        <strain evidence="14 15">DSM 24525</strain>
    </source>
</reference>
<dbReference type="InterPro" id="IPR013752">
    <property type="entry name" value="KPA_reductase"/>
</dbReference>
<evidence type="ECO:0000256" key="4">
    <source>
        <dbReference type="ARBA" id="ARBA00013014"/>
    </source>
</evidence>
<dbReference type="InterPro" id="IPR013332">
    <property type="entry name" value="KPR_N"/>
</dbReference>
<dbReference type="InterPro" id="IPR051402">
    <property type="entry name" value="KPR-Related"/>
</dbReference>
<dbReference type="Pfam" id="PF02558">
    <property type="entry name" value="ApbA"/>
    <property type="match status" value="1"/>
</dbReference>
<proteinExistence type="inferred from homology"/>
<evidence type="ECO:0000259" key="13">
    <source>
        <dbReference type="Pfam" id="PF08546"/>
    </source>
</evidence>
<feature type="domain" description="Ketopantoate reductase N-terminal" evidence="12">
    <location>
        <begin position="3"/>
        <end position="152"/>
    </location>
</feature>
<dbReference type="GO" id="GO:0015940">
    <property type="term" value="P:pantothenate biosynthetic process"/>
    <property type="evidence" value="ECO:0007669"/>
    <property type="project" value="UniProtKB-UniPathway"/>
</dbReference>
<dbReference type="EC" id="1.1.1.169" evidence="4 11"/>
<dbReference type="UniPathway" id="UPA00028">
    <property type="reaction ID" value="UER00004"/>
</dbReference>
<dbReference type="Pfam" id="PF08546">
    <property type="entry name" value="ApbA_C"/>
    <property type="match status" value="1"/>
</dbReference>
<dbReference type="RefSeq" id="WP_111397961.1">
    <property type="nucleotide sequence ID" value="NZ_QKYU01000009.1"/>
</dbReference>
<feature type="domain" description="Ketopantoate reductase C-terminal" evidence="13">
    <location>
        <begin position="180"/>
        <end position="301"/>
    </location>
</feature>
<evidence type="ECO:0000256" key="5">
    <source>
        <dbReference type="ARBA" id="ARBA00019465"/>
    </source>
</evidence>
<dbReference type="InterPro" id="IPR003710">
    <property type="entry name" value="ApbA"/>
</dbReference>
<keyword evidence="6 11" id="KW-0566">Pantothenate biosynthesis</keyword>
<name>A0A2W7IMS0_9PROT</name>
<comment type="catalytic activity">
    <reaction evidence="10 11">
        <text>(R)-pantoate + NADP(+) = 2-dehydropantoate + NADPH + H(+)</text>
        <dbReference type="Rhea" id="RHEA:16233"/>
        <dbReference type="ChEBI" id="CHEBI:11561"/>
        <dbReference type="ChEBI" id="CHEBI:15378"/>
        <dbReference type="ChEBI" id="CHEBI:15980"/>
        <dbReference type="ChEBI" id="CHEBI:57783"/>
        <dbReference type="ChEBI" id="CHEBI:58349"/>
        <dbReference type="EC" id="1.1.1.169"/>
    </reaction>
</comment>
<dbReference type="InterPro" id="IPR008927">
    <property type="entry name" value="6-PGluconate_DH-like_C_sf"/>
</dbReference>
<organism evidence="14 15">
    <name type="scientific">Humitalea rosea</name>
    <dbReference type="NCBI Taxonomy" id="990373"/>
    <lineage>
        <taxon>Bacteria</taxon>
        <taxon>Pseudomonadati</taxon>
        <taxon>Pseudomonadota</taxon>
        <taxon>Alphaproteobacteria</taxon>
        <taxon>Acetobacterales</taxon>
        <taxon>Roseomonadaceae</taxon>
        <taxon>Humitalea</taxon>
    </lineage>
</organism>
<evidence type="ECO:0000256" key="11">
    <source>
        <dbReference type="RuleBase" id="RU362068"/>
    </source>
</evidence>
<dbReference type="GO" id="GO:0005737">
    <property type="term" value="C:cytoplasm"/>
    <property type="evidence" value="ECO:0007669"/>
    <property type="project" value="TreeGrafter"/>
</dbReference>
<evidence type="ECO:0000256" key="3">
    <source>
        <dbReference type="ARBA" id="ARBA00007870"/>
    </source>
</evidence>
<evidence type="ECO:0000256" key="8">
    <source>
        <dbReference type="ARBA" id="ARBA00023002"/>
    </source>
</evidence>
<dbReference type="FunFam" id="1.10.1040.10:FF:000017">
    <property type="entry name" value="2-dehydropantoate 2-reductase"/>
    <property type="match status" value="1"/>
</dbReference>
<evidence type="ECO:0000313" key="15">
    <source>
        <dbReference type="Proteomes" id="UP000249688"/>
    </source>
</evidence>
<sequence length="311" mass="32120">MRIICMGSGGLGGFYGALLASAGCEVGFVARGTHLGAMRAQGLTIERDGGRESLHLPNPRVSEDPADLGAADVVIMGVKLWDTPGAIEAIRPVMREGSCVLSLQNGVTKDDALREAFGEDHVLGGVAYVATAISRPGVIAQTGPMQRLLLGARTAPGQQMAARLCEAATAAGIDASLPPDITVAIWQKFVFLVGMSSMTAASRSTIGPIRHTHASRAFLAELFGETAAVGRALGVALPEHEAEAAMQRADAVSAAMTTSMHHDLEAGRRLELPWLAGTVAELGAKAGVPTPCARAIVAVLAPHVEGRRAPG</sequence>
<evidence type="ECO:0000313" key="14">
    <source>
        <dbReference type="EMBL" id="PZW46554.1"/>
    </source>
</evidence>
<dbReference type="PROSITE" id="PS51257">
    <property type="entry name" value="PROKAR_LIPOPROTEIN"/>
    <property type="match status" value="1"/>
</dbReference>
<dbReference type="InterPro" id="IPR013328">
    <property type="entry name" value="6PGD_dom2"/>
</dbReference>
<dbReference type="SUPFAM" id="SSF51735">
    <property type="entry name" value="NAD(P)-binding Rossmann-fold domains"/>
    <property type="match status" value="1"/>
</dbReference>
<evidence type="ECO:0000259" key="12">
    <source>
        <dbReference type="Pfam" id="PF02558"/>
    </source>
</evidence>
<dbReference type="Proteomes" id="UP000249688">
    <property type="component" value="Unassembled WGS sequence"/>
</dbReference>
<comment type="similarity">
    <text evidence="3 11">Belongs to the ketopantoate reductase family.</text>
</comment>
<comment type="pathway">
    <text evidence="2 11">Cofactor biosynthesis; (R)-pantothenate biosynthesis; (R)-pantoate from 3-methyl-2-oxobutanoate: step 2/2.</text>
</comment>
<dbReference type="EMBL" id="QKYU01000009">
    <property type="protein sequence ID" value="PZW46554.1"/>
    <property type="molecule type" value="Genomic_DNA"/>
</dbReference>
<evidence type="ECO:0000256" key="7">
    <source>
        <dbReference type="ARBA" id="ARBA00022857"/>
    </source>
</evidence>
<comment type="caution">
    <text evidence="14">The sequence shown here is derived from an EMBL/GenBank/DDBJ whole genome shotgun (WGS) entry which is preliminary data.</text>
</comment>
<dbReference type="InterPro" id="IPR036291">
    <property type="entry name" value="NAD(P)-bd_dom_sf"/>
</dbReference>
<dbReference type="FunFam" id="3.40.50.720:FF:000307">
    <property type="entry name" value="2-dehydropantoate 2-reductase"/>
    <property type="match status" value="1"/>
</dbReference>
<dbReference type="AlphaFoldDB" id="A0A2W7IMS0"/>
<accession>A0A2W7IMS0</accession>